<evidence type="ECO:0000313" key="4">
    <source>
        <dbReference type="Proteomes" id="UP000243006"/>
    </source>
</evidence>
<name>A0A1Y3ELB1_9BILA</name>
<dbReference type="SUPFAM" id="SSF54928">
    <property type="entry name" value="RNA-binding domain, RBD"/>
    <property type="match status" value="1"/>
</dbReference>
<dbReference type="GO" id="GO:2000766">
    <property type="term" value="P:negative regulation of cytoplasmic translation"/>
    <property type="evidence" value="ECO:0007669"/>
    <property type="project" value="TreeGrafter"/>
</dbReference>
<feature type="domain" description="Cytoplasmic polyadenylation element-binding protein ZZ" evidence="2">
    <location>
        <begin position="343"/>
        <end position="398"/>
    </location>
</feature>
<dbReference type="PANTHER" id="PTHR12566">
    <property type="entry name" value="CYTOPLASMIC POLYADENYLATION ELEMENT BINDING PROTEIN CPEB"/>
    <property type="match status" value="1"/>
</dbReference>
<dbReference type="GO" id="GO:0043022">
    <property type="term" value="F:ribosome binding"/>
    <property type="evidence" value="ECO:0007669"/>
    <property type="project" value="TreeGrafter"/>
</dbReference>
<dbReference type="Proteomes" id="UP000243006">
    <property type="component" value="Unassembled WGS sequence"/>
</dbReference>
<reference evidence="3 4" key="1">
    <citation type="submission" date="2015-04" db="EMBL/GenBank/DDBJ databases">
        <title>Draft genome of the roundworm Trichinella nativa.</title>
        <authorList>
            <person name="Mitreva M."/>
        </authorList>
    </citation>
    <scope>NUCLEOTIDE SEQUENCE [LARGE SCALE GENOMIC DNA]</scope>
    <source>
        <strain evidence="3 4">ISS45</strain>
    </source>
</reference>
<dbReference type="InterPro" id="IPR032296">
    <property type="entry name" value="CEBP_ZZ"/>
</dbReference>
<dbReference type="PANTHER" id="PTHR12566:SF12">
    <property type="entry name" value="TRANSLATIONAL REGULATOR ORB2"/>
    <property type="match status" value="1"/>
</dbReference>
<dbReference type="InterPro" id="IPR038446">
    <property type="entry name" value="CEBP_ZZ_sf"/>
</dbReference>
<dbReference type="GO" id="GO:0003730">
    <property type="term" value="F:mRNA 3'-UTR binding"/>
    <property type="evidence" value="ECO:0007669"/>
    <property type="project" value="InterPro"/>
</dbReference>
<dbReference type="InterPro" id="IPR012677">
    <property type="entry name" value="Nucleotide-bd_a/b_plait_sf"/>
</dbReference>
<dbReference type="GO" id="GO:0005737">
    <property type="term" value="C:cytoplasm"/>
    <property type="evidence" value="ECO:0007669"/>
    <property type="project" value="TreeGrafter"/>
</dbReference>
<dbReference type="InterPro" id="IPR034819">
    <property type="entry name" value="CPEB"/>
</dbReference>
<accession>A0A1Y3ELB1</accession>
<dbReference type="GO" id="GO:0000900">
    <property type="term" value="F:mRNA regulatory element binding translation repressor activity"/>
    <property type="evidence" value="ECO:0007669"/>
    <property type="project" value="TreeGrafter"/>
</dbReference>
<dbReference type="GO" id="GO:0008135">
    <property type="term" value="F:translation factor activity, RNA binding"/>
    <property type="evidence" value="ECO:0007669"/>
    <property type="project" value="TreeGrafter"/>
</dbReference>
<dbReference type="Gene3D" id="3.30.70.330">
    <property type="match status" value="2"/>
</dbReference>
<dbReference type="GO" id="GO:0043005">
    <property type="term" value="C:neuron projection"/>
    <property type="evidence" value="ECO:0007669"/>
    <property type="project" value="TreeGrafter"/>
</dbReference>
<dbReference type="InterPro" id="IPR035979">
    <property type="entry name" value="RBD_domain_sf"/>
</dbReference>
<organism evidence="3 4">
    <name type="scientific">Trichinella nativa</name>
    <dbReference type="NCBI Taxonomy" id="6335"/>
    <lineage>
        <taxon>Eukaryota</taxon>
        <taxon>Metazoa</taxon>
        <taxon>Ecdysozoa</taxon>
        <taxon>Nematoda</taxon>
        <taxon>Enoplea</taxon>
        <taxon>Dorylaimia</taxon>
        <taxon>Trichinellida</taxon>
        <taxon>Trichinellidae</taxon>
        <taxon>Trichinella</taxon>
    </lineage>
</organism>
<dbReference type="EMBL" id="LVZM01008097">
    <property type="protein sequence ID" value="OUC45904.1"/>
    <property type="molecule type" value="Genomic_DNA"/>
</dbReference>
<evidence type="ECO:0000259" key="2">
    <source>
        <dbReference type="Pfam" id="PF16366"/>
    </source>
</evidence>
<gene>
    <name evidence="3" type="ORF">D917_01730</name>
</gene>
<dbReference type="Gene3D" id="4.10.640.40">
    <property type="entry name" value="Cytoplasmic polyadenylation element-binding protein, ZZ domain"/>
    <property type="match status" value="1"/>
</dbReference>
<dbReference type="AlphaFoldDB" id="A0A1Y3ELB1"/>
<keyword evidence="1" id="KW-0694">RNA-binding</keyword>
<comment type="caution">
    <text evidence="3">The sequence shown here is derived from an EMBL/GenBank/DDBJ whole genome shotgun (WGS) entry which is preliminary data.</text>
</comment>
<feature type="non-terminal residue" evidence="3">
    <location>
        <position position="1"/>
    </location>
</feature>
<evidence type="ECO:0000256" key="1">
    <source>
        <dbReference type="ARBA" id="ARBA00022884"/>
    </source>
</evidence>
<dbReference type="Pfam" id="PF16366">
    <property type="entry name" value="CEBP_ZZ"/>
    <property type="match status" value="1"/>
</dbReference>
<sequence>FGLNIKAQGNVPITLAVNWFHNNNNNVDSIFSEYLDPNQQFNQQFNQHLNQQFNLFNFFDYPSLFVMPATENQQYYIPVYSAASGVAFVPPPFVANMNVPYAAYPIQEPQQPVIQSAAVQRPERSRTSNPEGILEPLCFNEPNFQTRKRKTMRSFLTPFEFLRQINFYPQHKKYLSRKVLINGLAAHISKDDLRNLFSKYGKIIRIECKRWEREDGEMLLLDCTGDCGRYFMKCPEYAKILKIEIIPWFKENCAYFMPLMDMSDCSRMTVVCTNLPLPCKAAELSAALERRYLGIGAVRLDLDEFEYPTGCARLTFKDAVSYRKILDEVHLKLAMPSTNNHVIRIAPYFSDDTKCDLCQTAPRDAEYICTASTCLTYMCEFCLKATHSSGAENSHFEMLNAKEPCFGSVREAKNFDKV</sequence>
<dbReference type="CDD" id="cd00590">
    <property type="entry name" value="RRM_SF"/>
    <property type="match status" value="1"/>
</dbReference>
<protein>
    <recommendedName>
        <fullName evidence="2">Cytoplasmic polyadenylation element-binding protein ZZ domain-containing protein</fullName>
    </recommendedName>
</protein>
<dbReference type="GO" id="GO:0005634">
    <property type="term" value="C:nucleus"/>
    <property type="evidence" value="ECO:0007669"/>
    <property type="project" value="TreeGrafter"/>
</dbReference>
<dbReference type="GO" id="GO:0045202">
    <property type="term" value="C:synapse"/>
    <property type="evidence" value="ECO:0007669"/>
    <property type="project" value="TreeGrafter"/>
</dbReference>
<evidence type="ECO:0000313" key="3">
    <source>
        <dbReference type="EMBL" id="OUC45904.1"/>
    </source>
</evidence>
<proteinExistence type="predicted"/>